<evidence type="ECO:0000256" key="1">
    <source>
        <dbReference type="SAM" id="MobiDB-lite"/>
    </source>
</evidence>
<comment type="caution">
    <text evidence="4">The sequence shown here is derived from an EMBL/GenBank/DDBJ whole genome shotgun (WGS) entry which is preliminary data.</text>
</comment>
<evidence type="ECO:0000313" key="5">
    <source>
        <dbReference type="Proteomes" id="UP000727993"/>
    </source>
</evidence>
<dbReference type="AlphaFoldDB" id="A0A936NDW9"/>
<gene>
    <name evidence="4" type="ORF">IPN02_13850</name>
</gene>
<evidence type="ECO:0000259" key="3">
    <source>
        <dbReference type="Pfam" id="PF14340"/>
    </source>
</evidence>
<organism evidence="4 5">
    <name type="scientific">Candidatus Neomicrothrix subdominans</name>
    <dbReference type="NCBI Taxonomy" id="2954438"/>
    <lineage>
        <taxon>Bacteria</taxon>
        <taxon>Bacillati</taxon>
        <taxon>Actinomycetota</taxon>
        <taxon>Acidimicrobiia</taxon>
        <taxon>Acidimicrobiales</taxon>
        <taxon>Microthrixaceae</taxon>
        <taxon>Candidatus Neomicrothrix</taxon>
    </lineage>
</organism>
<dbReference type="InterPro" id="IPR025508">
    <property type="entry name" value="DUF4395"/>
</dbReference>
<evidence type="ECO:0000256" key="2">
    <source>
        <dbReference type="SAM" id="Phobius"/>
    </source>
</evidence>
<name>A0A936NDW9_9ACTN</name>
<feature type="transmembrane region" description="Helical" evidence="2">
    <location>
        <begin position="20"/>
        <end position="45"/>
    </location>
</feature>
<feature type="region of interest" description="Disordered" evidence="1">
    <location>
        <begin position="170"/>
        <end position="192"/>
    </location>
</feature>
<feature type="transmembrane region" description="Helical" evidence="2">
    <location>
        <begin position="116"/>
        <end position="142"/>
    </location>
</feature>
<sequence>MRSLFTFPDPVDELAARSVATGVFALTGLIIVGTAAGFTGAKWMVIPLALGFWARVLTGPTLSPLGQLATRVVAPRLPGSPRLVPGAPKRFAQGIGTVMSSLAAIVWLGLDWSGAGFALVAGIAVAAGLEAGFALCLGCVAYGRLANAGLFAAADCPECADISLRPTRTGRVRPAQDSPLRQAQDRAPASRS</sequence>
<keyword evidence="2" id="KW-0812">Transmembrane</keyword>
<accession>A0A936NDW9</accession>
<protein>
    <submittedName>
        <fullName evidence="4">DUF4395 domain-containing protein</fullName>
    </submittedName>
</protein>
<feature type="domain" description="DUF4395" evidence="3">
    <location>
        <begin position="11"/>
        <end position="145"/>
    </location>
</feature>
<dbReference type="Proteomes" id="UP000727993">
    <property type="component" value="Unassembled WGS sequence"/>
</dbReference>
<keyword evidence="2" id="KW-1133">Transmembrane helix</keyword>
<reference evidence="4 5" key="1">
    <citation type="submission" date="2020-10" db="EMBL/GenBank/DDBJ databases">
        <title>Connecting structure to function with the recovery of over 1000 high-quality activated sludge metagenome-assembled genomes encoding full-length rRNA genes using long-read sequencing.</title>
        <authorList>
            <person name="Singleton C.M."/>
            <person name="Petriglieri F."/>
            <person name="Kristensen J.M."/>
            <person name="Kirkegaard R.H."/>
            <person name="Michaelsen T.Y."/>
            <person name="Andersen M.H."/>
            <person name="Karst S.M."/>
            <person name="Dueholm M.S."/>
            <person name="Nielsen P.H."/>
            <person name="Albertsen M."/>
        </authorList>
    </citation>
    <scope>NUCLEOTIDE SEQUENCE [LARGE SCALE GENOMIC DNA]</scope>
    <source>
        <strain evidence="4">Lyne_18-Q3-R50-59_MAXAC.006</strain>
    </source>
</reference>
<proteinExistence type="predicted"/>
<dbReference type="Pfam" id="PF14340">
    <property type="entry name" value="DUF4395"/>
    <property type="match status" value="1"/>
</dbReference>
<feature type="transmembrane region" description="Helical" evidence="2">
    <location>
        <begin position="91"/>
        <end position="110"/>
    </location>
</feature>
<evidence type="ECO:0000313" key="4">
    <source>
        <dbReference type="EMBL" id="MBK9297886.1"/>
    </source>
</evidence>
<dbReference type="EMBL" id="JADJZA010000007">
    <property type="protein sequence ID" value="MBK9297886.1"/>
    <property type="molecule type" value="Genomic_DNA"/>
</dbReference>
<keyword evidence="2" id="KW-0472">Membrane</keyword>